<dbReference type="PROSITE" id="PS00391">
    <property type="entry name" value="ATPASE_NA_K_BETA_2"/>
    <property type="match status" value="1"/>
</dbReference>
<evidence type="ECO:0000256" key="11">
    <source>
        <dbReference type="ARBA" id="ARBA00022989"/>
    </source>
</evidence>
<evidence type="ECO:0000256" key="2">
    <source>
        <dbReference type="ARBA" id="ARBA00005876"/>
    </source>
</evidence>
<dbReference type="GO" id="GO:1990573">
    <property type="term" value="P:potassium ion import across plasma membrane"/>
    <property type="evidence" value="ECO:0007669"/>
    <property type="project" value="TreeGrafter"/>
</dbReference>
<evidence type="ECO:0000256" key="8">
    <source>
        <dbReference type="ARBA" id="ARBA00022889"/>
    </source>
</evidence>
<dbReference type="PANTHER" id="PTHR11523:SF11">
    <property type="entry name" value="POTASSIUM-TRANSPORTING ATPASE SUBUNIT BETA"/>
    <property type="match status" value="1"/>
</dbReference>
<dbReference type="GO" id="GO:0007155">
    <property type="term" value="P:cell adhesion"/>
    <property type="evidence" value="ECO:0007669"/>
    <property type="project" value="UniProtKB-KW"/>
</dbReference>
<evidence type="ECO:0000256" key="9">
    <source>
        <dbReference type="ARBA" id="ARBA00022958"/>
    </source>
</evidence>
<keyword evidence="7" id="KW-0375">Hydrogen ion transport</keyword>
<evidence type="ECO:0000256" key="18">
    <source>
        <dbReference type="ARBA" id="ARBA00043103"/>
    </source>
</evidence>
<keyword evidence="5" id="KW-0633">Potassium transport</keyword>
<evidence type="ECO:0000256" key="19">
    <source>
        <dbReference type="ARBA" id="ARBA00046158"/>
    </source>
</evidence>
<dbReference type="InterPro" id="IPR038702">
    <property type="entry name" value="Na/K_ATPase_sub_beta_sf"/>
</dbReference>
<dbReference type="Ensembl" id="ENSAZOT00000007799.1">
    <property type="protein sequence ID" value="ENSAZOP00000007306.1"/>
    <property type="gene ID" value="ENSAZOG00000004667.1"/>
</dbReference>
<keyword evidence="4" id="KW-1003">Cell membrane</keyword>
<dbReference type="Pfam" id="PF00287">
    <property type="entry name" value="Na_K-ATPase"/>
    <property type="match status" value="2"/>
</dbReference>
<keyword evidence="14" id="KW-1015">Disulfide bond</keyword>
<feature type="transmembrane region" description="Helical" evidence="21">
    <location>
        <begin position="40"/>
        <end position="61"/>
    </location>
</feature>
<keyword evidence="6 21" id="KW-0812">Transmembrane</keyword>
<keyword evidence="12" id="KW-0406">Ion transport</keyword>
<evidence type="ECO:0000256" key="4">
    <source>
        <dbReference type="ARBA" id="ARBA00022475"/>
    </source>
</evidence>
<accession>A0A8B9UGY4</accession>
<evidence type="ECO:0000256" key="15">
    <source>
        <dbReference type="ARBA" id="ARBA00023180"/>
    </source>
</evidence>
<keyword evidence="10" id="KW-0735">Signal-anchor</keyword>
<protein>
    <recommendedName>
        <fullName evidence="16">Potassium-transporting ATPase subunit beta</fullName>
    </recommendedName>
    <alternativeName>
        <fullName evidence="18">Gastric H(+)/K(+) ATPase subunit beta</fullName>
    </alternativeName>
    <alternativeName>
        <fullName evidence="17">Proton pump beta chain</fullName>
    </alternativeName>
</protein>
<keyword evidence="9" id="KW-0630">Potassium</keyword>
<evidence type="ECO:0000313" key="22">
    <source>
        <dbReference type="Ensembl" id="ENSAZOP00000007306.1"/>
    </source>
</evidence>
<keyword evidence="11 21" id="KW-1133">Transmembrane helix</keyword>
<sequence>MATLNEKKTCSERMENFRRFVWNPETKLFMGRTLINWGTLYYLAFYVVMTGLFALSIYSLMRTVNPYEPDYQDQLKSPGTAAAQTIPATLNLILKTLYQLKKNVINQCDKYFIQDTFDGPNNTKLSCKFTSDMLQNCSGIADPTFGFPEGKPCFIIKMNRVSTASDSCCPSGSLLQYTDPVASVTE</sequence>
<dbReference type="GO" id="GO:1902600">
    <property type="term" value="P:proton transmembrane transport"/>
    <property type="evidence" value="ECO:0007669"/>
    <property type="project" value="UniProtKB-KW"/>
</dbReference>
<dbReference type="GO" id="GO:0001671">
    <property type="term" value="F:ATPase activator activity"/>
    <property type="evidence" value="ECO:0007669"/>
    <property type="project" value="TreeGrafter"/>
</dbReference>
<keyword evidence="23" id="KW-1185">Reference proteome</keyword>
<dbReference type="PANTHER" id="PTHR11523">
    <property type="entry name" value="SODIUM/POTASSIUM-DEPENDENT ATPASE BETA SUBUNIT"/>
    <property type="match status" value="1"/>
</dbReference>
<dbReference type="GO" id="GO:0036376">
    <property type="term" value="P:sodium ion export across plasma membrane"/>
    <property type="evidence" value="ECO:0007669"/>
    <property type="project" value="TreeGrafter"/>
</dbReference>
<evidence type="ECO:0000256" key="12">
    <source>
        <dbReference type="ARBA" id="ARBA00023065"/>
    </source>
</evidence>
<evidence type="ECO:0000256" key="16">
    <source>
        <dbReference type="ARBA" id="ARBA00040472"/>
    </source>
</evidence>
<keyword evidence="8" id="KW-0130">Cell adhesion</keyword>
<dbReference type="Gene3D" id="2.60.40.1660">
    <property type="entry name" value="Na, k-atpase alpha subunit"/>
    <property type="match status" value="1"/>
</dbReference>
<keyword evidence="3" id="KW-0813">Transport</keyword>
<dbReference type="GO" id="GO:0005890">
    <property type="term" value="C:sodium:potassium-exchanging ATPase complex"/>
    <property type="evidence" value="ECO:0007669"/>
    <property type="project" value="InterPro"/>
</dbReference>
<dbReference type="PROSITE" id="PS00390">
    <property type="entry name" value="ATPASE_NA_K_BETA_1"/>
    <property type="match status" value="1"/>
</dbReference>
<dbReference type="GO" id="GO:0016324">
    <property type="term" value="C:apical plasma membrane"/>
    <property type="evidence" value="ECO:0007669"/>
    <property type="project" value="UniProtKB-SubCell"/>
</dbReference>
<reference evidence="22" key="1">
    <citation type="submission" date="2025-08" db="UniProtKB">
        <authorList>
            <consortium name="Ensembl"/>
        </authorList>
    </citation>
    <scope>IDENTIFICATION</scope>
</reference>
<organism evidence="22 23">
    <name type="scientific">Anas zonorhyncha</name>
    <name type="common">Eastern spot-billed duck</name>
    <dbReference type="NCBI Taxonomy" id="75864"/>
    <lineage>
        <taxon>Eukaryota</taxon>
        <taxon>Metazoa</taxon>
        <taxon>Chordata</taxon>
        <taxon>Craniata</taxon>
        <taxon>Vertebrata</taxon>
        <taxon>Euteleostomi</taxon>
        <taxon>Archelosauria</taxon>
        <taxon>Archosauria</taxon>
        <taxon>Dinosauria</taxon>
        <taxon>Saurischia</taxon>
        <taxon>Theropoda</taxon>
        <taxon>Coelurosauria</taxon>
        <taxon>Aves</taxon>
        <taxon>Neognathae</taxon>
        <taxon>Galloanserae</taxon>
        <taxon>Anseriformes</taxon>
        <taxon>Anatidae</taxon>
        <taxon>Anatinae</taxon>
        <taxon>Anas</taxon>
    </lineage>
</organism>
<dbReference type="Proteomes" id="UP000694549">
    <property type="component" value="Unplaced"/>
</dbReference>
<dbReference type="GO" id="GO:0006883">
    <property type="term" value="P:intracellular sodium ion homeostasis"/>
    <property type="evidence" value="ECO:0007669"/>
    <property type="project" value="TreeGrafter"/>
</dbReference>
<evidence type="ECO:0000256" key="6">
    <source>
        <dbReference type="ARBA" id="ARBA00022692"/>
    </source>
</evidence>
<comment type="similarity">
    <text evidence="2">Belongs to the X(+)/potassium ATPases subunit beta family.</text>
</comment>
<dbReference type="GO" id="GO:0030007">
    <property type="term" value="P:intracellular potassium ion homeostasis"/>
    <property type="evidence" value="ECO:0007669"/>
    <property type="project" value="TreeGrafter"/>
</dbReference>
<keyword evidence="13 21" id="KW-0472">Membrane</keyword>
<evidence type="ECO:0000256" key="21">
    <source>
        <dbReference type="SAM" id="Phobius"/>
    </source>
</evidence>
<comment type="subcellular location">
    <subcellularLocation>
        <location evidence="1">Apical cell membrane</location>
        <topology evidence="1">Single-pass type II membrane protein</topology>
    </subcellularLocation>
</comment>
<dbReference type="Gene3D" id="1.20.5.170">
    <property type="match status" value="1"/>
</dbReference>
<evidence type="ECO:0000256" key="10">
    <source>
        <dbReference type="ARBA" id="ARBA00022968"/>
    </source>
</evidence>
<evidence type="ECO:0000256" key="7">
    <source>
        <dbReference type="ARBA" id="ARBA00022781"/>
    </source>
</evidence>
<evidence type="ECO:0000256" key="3">
    <source>
        <dbReference type="ARBA" id="ARBA00022448"/>
    </source>
</evidence>
<comment type="subunit">
    <text evidence="20">The ATPase pump is composed of two subunits: alpha (catalytic) and beta (regulatory). Interacts with alpha subunit ATP12A; this interaction is required for the formation of a functionally active pump and targeting at the plasma membrane. Interacts (via N-terminus) with alpha subunit ATP4A (via the P-domain).</text>
</comment>
<evidence type="ECO:0000256" key="5">
    <source>
        <dbReference type="ARBA" id="ARBA00022538"/>
    </source>
</evidence>
<keyword evidence="15" id="KW-0325">Glycoprotein</keyword>
<evidence type="ECO:0000256" key="1">
    <source>
        <dbReference type="ARBA" id="ARBA00004655"/>
    </source>
</evidence>
<evidence type="ECO:0000256" key="17">
    <source>
        <dbReference type="ARBA" id="ARBA00042680"/>
    </source>
</evidence>
<evidence type="ECO:0000256" key="14">
    <source>
        <dbReference type="ARBA" id="ARBA00023157"/>
    </source>
</evidence>
<evidence type="ECO:0000313" key="23">
    <source>
        <dbReference type="Proteomes" id="UP000694549"/>
    </source>
</evidence>
<name>A0A8B9UGY4_9AVES</name>
<dbReference type="InterPro" id="IPR000402">
    <property type="entry name" value="Na/K_ATPase_sub_beta"/>
</dbReference>
<dbReference type="AlphaFoldDB" id="A0A8B9UGY4"/>
<reference evidence="22" key="2">
    <citation type="submission" date="2025-09" db="UniProtKB">
        <authorList>
            <consortium name="Ensembl"/>
        </authorList>
    </citation>
    <scope>IDENTIFICATION</scope>
</reference>
<comment type="function">
    <text evidence="19">The beta subunit of the gastric H(+)/K(+) ATPase pump which transports H(+) ions in exchange for K(+) ions across the apical membrane of parietal cells. Plays a structural and regulatory role in the assembly and membrane targeting of a functionally active pump. Within a transport cycle, the transfer of a H(+) ion across the membrane is coupled to ATP hydrolysis and is associated with a transient phosphorylation of the alpha subunit that shifts the pump conformation from inward-facing (E1) to outward-facing state (E2). Interacts with the phosphorylation domain of the alpha subunit and functions as a ratchet, stabilizing the lumenal-open E2 conformation and preventing the reverse reaction of the transport cycle.</text>
</comment>
<evidence type="ECO:0000256" key="13">
    <source>
        <dbReference type="ARBA" id="ARBA00023136"/>
    </source>
</evidence>
<evidence type="ECO:0000256" key="20">
    <source>
        <dbReference type="ARBA" id="ARBA00047115"/>
    </source>
</evidence>
<proteinExistence type="inferred from homology"/>